<organism evidence="2 3">
    <name type="scientific">Blastocystis sp. subtype 1 (strain ATCC 50177 / NandII)</name>
    <dbReference type="NCBI Taxonomy" id="478820"/>
    <lineage>
        <taxon>Eukaryota</taxon>
        <taxon>Sar</taxon>
        <taxon>Stramenopiles</taxon>
        <taxon>Bigyra</taxon>
        <taxon>Opalozoa</taxon>
        <taxon>Opalinata</taxon>
        <taxon>Blastocystidae</taxon>
        <taxon>Blastocystis</taxon>
    </lineage>
</organism>
<gene>
    <name evidence="2" type="ORF">AV274_5477</name>
</gene>
<keyword evidence="2" id="KW-0346">Stress response</keyword>
<dbReference type="Proteomes" id="UP000078348">
    <property type="component" value="Unassembled WGS sequence"/>
</dbReference>
<evidence type="ECO:0000313" key="2">
    <source>
        <dbReference type="EMBL" id="OAO12827.1"/>
    </source>
</evidence>
<sequence length="424" mass="46814">MRFTVSLVPNTPGFLSISLTKAIQSSEGSSLMNPPLLEFNYIGTEITSSRVMASSTSSITLSLTTSKPATLWALFVPDTTRLPPSSSTIKSEGQVHSASHTTTHVLMMTDLKEDTKYTVFFAGEEETGTQLSIDAQATMMTVRTKSSSSSDLDSKSDGTQCKNGWAVDADSDSLVLLPCSHHGYCRQERCVCVEPYTGETCDTVEEVALDRTNATHRLIHVQLRLFGAFKESAQLAAYWRLSLREIIAEKLSLSPAFVQIRHWLTLQASTQSLAFHSVRHLLTVVAEEGMLLLVKKRLDEMIADNDIKTQMRGKRLQVARVEMLRVFEQGNSDKWSCYDEMKNGDETDVDCGGECVNGCTLNSQCESQSDCVDGLYCTKGKCVDRNWKQVAVTSVVIVGLIVVMVCVIVFGGILYQKIKARRAK</sequence>
<keyword evidence="1" id="KW-1133">Transmembrane helix</keyword>
<comment type="caution">
    <text evidence="2">The sequence shown here is derived from an EMBL/GenBank/DDBJ whole genome shotgun (WGS) entry which is preliminary data.</text>
</comment>
<dbReference type="Gene3D" id="2.10.25.10">
    <property type="entry name" value="Laminin"/>
    <property type="match status" value="1"/>
</dbReference>
<proteinExistence type="predicted"/>
<evidence type="ECO:0000313" key="3">
    <source>
        <dbReference type="Proteomes" id="UP000078348"/>
    </source>
</evidence>
<protein>
    <submittedName>
        <fullName evidence="2">Heat shock protein 22</fullName>
    </submittedName>
</protein>
<keyword evidence="3" id="KW-1185">Reference proteome</keyword>
<evidence type="ECO:0000256" key="1">
    <source>
        <dbReference type="SAM" id="Phobius"/>
    </source>
</evidence>
<dbReference type="CDD" id="cd00054">
    <property type="entry name" value="EGF_CA"/>
    <property type="match status" value="1"/>
</dbReference>
<dbReference type="AlphaFoldDB" id="A0A196S9Q4"/>
<dbReference type="OrthoDB" id="196791at2759"/>
<keyword evidence="1" id="KW-0812">Transmembrane</keyword>
<dbReference type="SUPFAM" id="SSF57196">
    <property type="entry name" value="EGF/Laminin"/>
    <property type="match status" value="1"/>
</dbReference>
<keyword evidence="1" id="KW-0472">Membrane</keyword>
<accession>A0A196S9Q4</accession>
<feature type="transmembrane region" description="Helical" evidence="1">
    <location>
        <begin position="390"/>
        <end position="415"/>
    </location>
</feature>
<reference evidence="2 3" key="1">
    <citation type="submission" date="2016-05" db="EMBL/GenBank/DDBJ databases">
        <title>Nuclear genome of Blastocystis sp. subtype 1 NandII.</title>
        <authorList>
            <person name="Gentekaki E."/>
            <person name="Curtis B."/>
            <person name="Stairs C."/>
            <person name="Eme L."/>
            <person name="Herman E."/>
            <person name="Klimes V."/>
            <person name="Arias M.C."/>
            <person name="Elias M."/>
            <person name="Hilliou F."/>
            <person name="Klute M."/>
            <person name="Malik S.-B."/>
            <person name="Pightling A."/>
            <person name="Rachubinski R."/>
            <person name="Salas D."/>
            <person name="Schlacht A."/>
            <person name="Suga H."/>
            <person name="Archibald J."/>
            <person name="Ball S.G."/>
            <person name="Clark G."/>
            <person name="Dacks J."/>
            <person name="Van Der Giezen M."/>
            <person name="Tsaousis A."/>
            <person name="Roger A."/>
        </authorList>
    </citation>
    <scope>NUCLEOTIDE SEQUENCE [LARGE SCALE GENOMIC DNA]</scope>
    <source>
        <strain evidence="3">ATCC 50177 / NandII</strain>
    </source>
</reference>
<dbReference type="EMBL" id="LXWW01000508">
    <property type="protein sequence ID" value="OAO12827.1"/>
    <property type="molecule type" value="Genomic_DNA"/>
</dbReference>
<name>A0A196S9Q4_BLAHN</name>